<protein>
    <submittedName>
        <fullName evidence="6">Chalcone synthase, putative</fullName>
        <ecNumber evidence="6">2.3.1.-</ecNumber>
    </submittedName>
</protein>
<dbReference type="eggNOG" id="COG3424">
    <property type="taxonomic scope" value="Bacteria"/>
</dbReference>
<dbReference type="InterPro" id="IPR012328">
    <property type="entry name" value="Chalcone/stilbene_synt_C"/>
</dbReference>
<keyword evidence="7" id="KW-1185">Reference proteome</keyword>
<proteinExistence type="inferred from homology"/>
<dbReference type="STRING" id="309807.SRU_1395"/>
<dbReference type="EC" id="2.3.1.-" evidence="6"/>
<dbReference type="EnsemblBacteria" id="ABC45053">
    <property type="protein sequence ID" value="ABC45053"/>
    <property type="gene ID" value="SRU_1395"/>
</dbReference>
<name>Q2S2R2_SALRD</name>
<dbReference type="PIRSF" id="PIRSF000451">
    <property type="entry name" value="PKS_III"/>
    <property type="match status" value="1"/>
</dbReference>
<dbReference type="Pfam" id="PF02797">
    <property type="entry name" value="Chal_sti_synt_C"/>
    <property type="match status" value="1"/>
</dbReference>
<dbReference type="GO" id="GO:0016747">
    <property type="term" value="F:acyltransferase activity, transferring groups other than amino-acyl groups"/>
    <property type="evidence" value="ECO:0007669"/>
    <property type="project" value="InterPro"/>
</dbReference>
<dbReference type="KEGG" id="sru:SRU_1395"/>
<accession>Q2S2R2</accession>
<evidence type="ECO:0000313" key="6">
    <source>
        <dbReference type="EMBL" id="ABC45053.1"/>
    </source>
</evidence>
<dbReference type="HOGENOM" id="CLU_034992_0_2_10"/>
<dbReference type="PANTHER" id="PTHR11877">
    <property type="entry name" value="HYDROXYMETHYLGLUTARYL-COA SYNTHASE"/>
    <property type="match status" value="1"/>
</dbReference>
<dbReference type="PANTHER" id="PTHR11877:SF46">
    <property type="entry name" value="TYPE III POLYKETIDE SYNTHASE A"/>
    <property type="match status" value="1"/>
</dbReference>
<evidence type="ECO:0000256" key="1">
    <source>
        <dbReference type="ARBA" id="ARBA00005531"/>
    </source>
</evidence>
<dbReference type="AlphaFoldDB" id="Q2S2R2"/>
<evidence type="ECO:0000256" key="3">
    <source>
        <dbReference type="PIRSR" id="PIRSR000451-1"/>
    </source>
</evidence>
<dbReference type="PATRIC" id="fig|309807.25.peg.1449"/>
<feature type="active site" description="Acyl-thioester intermediate" evidence="3">
    <location>
        <position position="177"/>
    </location>
</feature>
<dbReference type="Gene3D" id="3.40.47.10">
    <property type="match status" value="2"/>
</dbReference>
<dbReference type="EMBL" id="CP000159">
    <property type="protein sequence ID" value="ABC45053.1"/>
    <property type="molecule type" value="Genomic_DNA"/>
</dbReference>
<evidence type="ECO:0000259" key="4">
    <source>
        <dbReference type="Pfam" id="PF00195"/>
    </source>
</evidence>
<organism evidence="6 7">
    <name type="scientific">Salinibacter ruber (strain DSM 13855 / M31)</name>
    <dbReference type="NCBI Taxonomy" id="309807"/>
    <lineage>
        <taxon>Bacteria</taxon>
        <taxon>Pseudomonadati</taxon>
        <taxon>Rhodothermota</taxon>
        <taxon>Rhodothermia</taxon>
        <taxon>Rhodothermales</taxon>
        <taxon>Salinibacteraceae</taxon>
        <taxon>Salinibacter</taxon>
    </lineage>
</organism>
<evidence type="ECO:0000313" key="7">
    <source>
        <dbReference type="Proteomes" id="UP000008674"/>
    </source>
</evidence>
<dbReference type="SUPFAM" id="SSF53901">
    <property type="entry name" value="Thiolase-like"/>
    <property type="match status" value="2"/>
</dbReference>
<feature type="domain" description="Chalcone/stilbene synthase N-terminal" evidence="4">
    <location>
        <begin position="25"/>
        <end position="237"/>
    </location>
</feature>
<sequence>MRVARLAEVHRAPSFLQSARFRMHTVVESIATGNPSFRKPQPETAEFMQQIERLPEALRARLPSLYEQSAIDYRYSCVDDYGEDDPEAFTFFPENWSLDPAPSTRERNEKYKEAAIPLAEDVAGRALDGADTEADEITHVVAVSCTGFFAPGLDIELVKRLDLPADTERTFIGFMGCYAAFNALRVAHSFCQSQPDARVLVVCTELCTLHFQIDDTLESVVVNSLFSDGAAATVLSARSDREARGRMTYVDGRSRLDDDSMEDMTWAIGNTGFLMGLSSRVPDVIADHLPGYVDGLLGANDRTPDEMDFWAVHPGGRAVVERAQDVLGLAPSDVQPSLEVLRRYGNMSSPTVLFVLKRIFEQAARGDGAPPERGVAMAFGPGLTIEGALFERA</sequence>
<comment type="similarity">
    <text evidence="1">Belongs to the thiolase-like superfamily. Chalcone/stilbene synthases family.</text>
</comment>
<keyword evidence="6" id="KW-0012">Acyltransferase</keyword>
<gene>
    <name evidence="6" type="ordered locus">SRU_1395</name>
</gene>
<keyword evidence="2 6" id="KW-0808">Transferase</keyword>
<dbReference type="Pfam" id="PF00195">
    <property type="entry name" value="Chal_sti_synt_N"/>
    <property type="match status" value="1"/>
</dbReference>
<dbReference type="Proteomes" id="UP000008674">
    <property type="component" value="Chromosome"/>
</dbReference>
<feature type="domain" description="Chalcone/stilbene synthase C-terminal" evidence="5">
    <location>
        <begin position="268"/>
        <end position="390"/>
    </location>
</feature>
<dbReference type="GO" id="GO:0030639">
    <property type="term" value="P:polyketide biosynthetic process"/>
    <property type="evidence" value="ECO:0007669"/>
    <property type="project" value="TreeGrafter"/>
</dbReference>
<evidence type="ECO:0000256" key="2">
    <source>
        <dbReference type="ARBA" id="ARBA00022679"/>
    </source>
</evidence>
<reference evidence="6 7" key="1">
    <citation type="journal article" date="2005" name="Proc. Natl. Acad. Sci. U.S.A.">
        <title>The genome of Salinibacter ruber: convergence and gene exchange among hyperhalophilic bacteria and archaea.</title>
        <authorList>
            <person name="Mongodin E.F."/>
            <person name="Nelson K.E."/>
            <person name="Daugherty S."/>
            <person name="Deboy R.T."/>
            <person name="Wister J."/>
            <person name="Khouri H."/>
            <person name="Weidman J."/>
            <person name="Walsh D.A."/>
            <person name="Papke R.T."/>
            <person name="Sanchez Perez G."/>
            <person name="Sharma A.K."/>
            <person name="Nesbo C.L."/>
            <person name="MacLeod D."/>
            <person name="Bapteste E."/>
            <person name="Doolittle W.F."/>
            <person name="Charlebois R.L."/>
            <person name="Legault B."/>
            <person name="Rodriguez-Valera F."/>
        </authorList>
    </citation>
    <scope>NUCLEOTIDE SEQUENCE [LARGE SCALE GENOMIC DNA]</scope>
    <source>
        <strain evidence="7">DSM 13855 / CECT 5946 / M31</strain>
    </source>
</reference>
<dbReference type="CDD" id="cd00831">
    <property type="entry name" value="CHS_like"/>
    <property type="match status" value="1"/>
</dbReference>
<dbReference type="InterPro" id="IPR011141">
    <property type="entry name" value="Polyketide_synthase_type-III"/>
</dbReference>
<dbReference type="InterPro" id="IPR016039">
    <property type="entry name" value="Thiolase-like"/>
</dbReference>
<dbReference type="OrthoDB" id="9786288at2"/>
<evidence type="ECO:0000259" key="5">
    <source>
        <dbReference type="Pfam" id="PF02797"/>
    </source>
</evidence>
<dbReference type="InterPro" id="IPR001099">
    <property type="entry name" value="Chalcone/stilbene_synt_N"/>
</dbReference>